<sequence length="85" mass="8843">MILSYAAELYPTRIRATATGWASAAGRTGAILAPAMLGLLMRSWTAGRGLALSIFAGALVIALLIVLFLGEETAGRSLEEVAEHA</sequence>
<evidence type="ECO:0000313" key="8">
    <source>
        <dbReference type="Proteomes" id="UP000318093"/>
    </source>
</evidence>
<evidence type="ECO:0000256" key="1">
    <source>
        <dbReference type="ARBA" id="ARBA00004651"/>
    </source>
</evidence>
<dbReference type="PANTHER" id="PTHR23508:SF10">
    <property type="entry name" value="CARBOXYLIC ACID TRANSPORTER PROTEIN HOMOLOG"/>
    <property type="match status" value="1"/>
</dbReference>
<organism evidence="7 8">
    <name type="scientific">Candidatus Segetimicrobium genomatis</name>
    <dbReference type="NCBI Taxonomy" id="2569760"/>
    <lineage>
        <taxon>Bacteria</taxon>
        <taxon>Bacillati</taxon>
        <taxon>Candidatus Sysuimicrobiota</taxon>
        <taxon>Candidatus Sysuimicrobiia</taxon>
        <taxon>Candidatus Sysuimicrobiales</taxon>
        <taxon>Candidatus Segetimicrobiaceae</taxon>
        <taxon>Candidatus Segetimicrobium</taxon>
    </lineage>
</organism>
<protein>
    <recommendedName>
        <fullName evidence="6">Major facilitator superfamily (MFS) profile domain-containing protein</fullName>
    </recommendedName>
</protein>
<accession>A0A537J321</accession>
<dbReference type="Pfam" id="PF00083">
    <property type="entry name" value="Sugar_tr"/>
    <property type="match status" value="1"/>
</dbReference>
<keyword evidence="2 5" id="KW-0812">Transmembrane</keyword>
<feature type="domain" description="Major facilitator superfamily (MFS) profile" evidence="6">
    <location>
        <begin position="1"/>
        <end position="74"/>
    </location>
</feature>
<proteinExistence type="predicted"/>
<dbReference type="SUPFAM" id="SSF103473">
    <property type="entry name" value="MFS general substrate transporter"/>
    <property type="match status" value="1"/>
</dbReference>
<evidence type="ECO:0000313" key="7">
    <source>
        <dbReference type="EMBL" id="TMI77959.1"/>
    </source>
</evidence>
<evidence type="ECO:0000256" key="4">
    <source>
        <dbReference type="ARBA" id="ARBA00023136"/>
    </source>
</evidence>
<gene>
    <name evidence="7" type="ORF">E6H03_12945</name>
</gene>
<name>A0A537J321_9BACT</name>
<dbReference type="Gene3D" id="1.20.1250.20">
    <property type="entry name" value="MFS general substrate transporter like domains"/>
    <property type="match status" value="1"/>
</dbReference>
<evidence type="ECO:0000256" key="2">
    <source>
        <dbReference type="ARBA" id="ARBA00022692"/>
    </source>
</evidence>
<dbReference type="PROSITE" id="PS50850">
    <property type="entry name" value="MFS"/>
    <property type="match status" value="1"/>
</dbReference>
<evidence type="ECO:0000256" key="3">
    <source>
        <dbReference type="ARBA" id="ARBA00022989"/>
    </source>
</evidence>
<dbReference type="GO" id="GO:0005886">
    <property type="term" value="C:plasma membrane"/>
    <property type="evidence" value="ECO:0007669"/>
    <property type="project" value="UniProtKB-SubCell"/>
</dbReference>
<dbReference type="EMBL" id="VBAN01000463">
    <property type="protein sequence ID" value="TMI77959.1"/>
    <property type="molecule type" value="Genomic_DNA"/>
</dbReference>
<evidence type="ECO:0000259" key="6">
    <source>
        <dbReference type="PROSITE" id="PS50850"/>
    </source>
</evidence>
<dbReference type="InterPro" id="IPR036259">
    <property type="entry name" value="MFS_trans_sf"/>
</dbReference>
<keyword evidence="4 5" id="KW-0472">Membrane</keyword>
<keyword evidence="3 5" id="KW-1133">Transmembrane helix</keyword>
<comment type="caution">
    <text evidence="7">The sequence shown here is derived from an EMBL/GenBank/DDBJ whole genome shotgun (WGS) entry which is preliminary data.</text>
</comment>
<dbReference type="Proteomes" id="UP000318093">
    <property type="component" value="Unassembled WGS sequence"/>
</dbReference>
<feature type="transmembrane region" description="Helical" evidence="5">
    <location>
        <begin position="52"/>
        <end position="70"/>
    </location>
</feature>
<feature type="transmembrane region" description="Helical" evidence="5">
    <location>
        <begin position="20"/>
        <end position="40"/>
    </location>
</feature>
<reference evidence="7 8" key="1">
    <citation type="journal article" date="2019" name="Nat. Microbiol.">
        <title>Mediterranean grassland soil C-N compound turnover is dependent on rainfall and depth, and is mediated by genomically divergent microorganisms.</title>
        <authorList>
            <person name="Diamond S."/>
            <person name="Andeer P.F."/>
            <person name="Li Z."/>
            <person name="Crits-Christoph A."/>
            <person name="Burstein D."/>
            <person name="Anantharaman K."/>
            <person name="Lane K.R."/>
            <person name="Thomas B.C."/>
            <person name="Pan C."/>
            <person name="Northen T.R."/>
            <person name="Banfield J.F."/>
        </authorList>
    </citation>
    <scope>NUCLEOTIDE SEQUENCE [LARGE SCALE GENOMIC DNA]</scope>
    <source>
        <strain evidence="7">NP_6</strain>
    </source>
</reference>
<dbReference type="InterPro" id="IPR020846">
    <property type="entry name" value="MFS_dom"/>
</dbReference>
<dbReference type="PANTHER" id="PTHR23508">
    <property type="entry name" value="CARBOXYLIC ACID TRANSPORTER PROTEIN HOMOLOG"/>
    <property type="match status" value="1"/>
</dbReference>
<dbReference type="GO" id="GO:0046943">
    <property type="term" value="F:carboxylic acid transmembrane transporter activity"/>
    <property type="evidence" value="ECO:0007669"/>
    <property type="project" value="TreeGrafter"/>
</dbReference>
<dbReference type="InterPro" id="IPR005828">
    <property type="entry name" value="MFS_sugar_transport-like"/>
</dbReference>
<comment type="subcellular location">
    <subcellularLocation>
        <location evidence="1">Cell membrane</location>
        <topology evidence="1">Multi-pass membrane protein</topology>
    </subcellularLocation>
</comment>
<dbReference type="AlphaFoldDB" id="A0A537J321"/>
<evidence type="ECO:0000256" key="5">
    <source>
        <dbReference type="SAM" id="Phobius"/>
    </source>
</evidence>